<feature type="compositionally biased region" description="Basic and acidic residues" evidence="1">
    <location>
        <begin position="126"/>
        <end position="136"/>
    </location>
</feature>
<keyword evidence="2" id="KW-1133">Transmembrane helix</keyword>
<evidence type="ECO:0000313" key="4">
    <source>
        <dbReference type="EMBL" id="CEH17568.1"/>
    </source>
</evidence>
<keyword evidence="2" id="KW-0812">Transmembrane</keyword>
<sequence>MSTSADAERLKVQLSTLLSQAHERSIALRLAPSAPSLTRPIKKSLPVVLKGLDELRGHEEEEEEELRKSWEKIRNVLMEDEEGRDLVEEAQRPYASRSQPLLGASSSSAAETSNATAAYTSNTKAFSDEPYRDDPRASSGPAPDSRDSSALYTAQQAQMQAQDGQLDALALSIARQREMGLRMGDELELHGQLLNELDGATDGTQERLDRARGRMGRLEKSFKEHASSYTIVFLIIALVIFILFVK</sequence>
<dbReference type="OrthoDB" id="244190at2759"/>
<keyword evidence="5" id="KW-1185">Reference proteome</keyword>
<dbReference type="SMART" id="SM00397">
    <property type="entry name" value="t_SNARE"/>
    <property type="match status" value="1"/>
</dbReference>
<dbReference type="Proteomes" id="UP000054845">
    <property type="component" value="Unassembled WGS sequence"/>
</dbReference>
<dbReference type="InterPro" id="IPR000727">
    <property type="entry name" value="T_SNARE_dom"/>
</dbReference>
<feature type="compositionally biased region" description="Low complexity" evidence="1">
    <location>
        <begin position="104"/>
        <end position="123"/>
    </location>
</feature>
<dbReference type="PROSITE" id="PS50192">
    <property type="entry name" value="T_SNARE"/>
    <property type="match status" value="1"/>
</dbReference>
<protein>
    <submittedName>
        <fullName evidence="4">SNARE protein TLG1/Syntaxin 6</fullName>
    </submittedName>
</protein>
<proteinExistence type="predicted"/>
<evidence type="ECO:0000259" key="3">
    <source>
        <dbReference type="PROSITE" id="PS50192"/>
    </source>
</evidence>
<reference evidence="4 5" key="1">
    <citation type="submission" date="2014-09" db="EMBL/GenBank/DDBJ databases">
        <authorList>
            <person name="Magalhaes I.L.F."/>
            <person name="Oliveira U."/>
            <person name="Santos F.R."/>
            <person name="Vidigal T.H.D.A."/>
            <person name="Brescovit A.D."/>
            <person name="Santos A.J."/>
        </authorList>
    </citation>
    <scope>NUCLEOTIDE SEQUENCE [LARGE SCALE GENOMIC DNA]</scope>
</reference>
<keyword evidence="2" id="KW-0472">Membrane</keyword>
<feature type="region of interest" description="Disordered" evidence="1">
    <location>
        <begin position="90"/>
        <end position="151"/>
    </location>
</feature>
<dbReference type="CDD" id="cd15859">
    <property type="entry name" value="SNARE_SYN8"/>
    <property type="match status" value="1"/>
</dbReference>
<dbReference type="STRING" id="401625.A0A0P1BMG8"/>
<feature type="transmembrane region" description="Helical" evidence="2">
    <location>
        <begin position="226"/>
        <end position="245"/>
    </location>
</feature>
<evidence type="ECO:0000313" key="5">
    <source>
        <dbReference type="Proteomes" id="UP000054845"/>
    </source>
</evidence>
<evidence type="ECO:0000256" key="2">
    <source>
        <dbReference type="SAM" id="Phobius"/>
    </source>
</evidence>
<name>A0A0P1BMG8_9BASI</name>
<dbReference type="EMBL" id="CCYA01000265">
    <property type="protein sequence ID" value="CEH17568.1"/>
    <property type="molecule type" value="Genomic_DNA"/>
</dbReference>
<organism evidence="4 5">
    <name type="scientific">Ceraceosorus bombacis</name>
    <dbReference type="NCBI Taxonomy" id="401625"/>
    <lineage>
        <taxon>Eukaryota</taxon>
        <taxon>Fungi</taxon>
        <taxon>Dikarya</taxon>
        <taxon>Basidiomycota</taxon>
        <taxon>Ustilaginomycotina</taxon>
        <taxon>Exobasidiomycetes</taxon>
        <taxon>Ceraceosorales</taxon>
        <taxon>Ceraceosoraceae</taxon>
        <taxon>Ceraceosorus</taxon>
    </lineage>
</organism>
<accession>A0A0P1BMG8</accession>
<dbReference type="SUPFAM" id="SSF58038">
    <property type="entry name" value="SNARE fusion complex"/>
    <property type="match status" value="1"/>
</dbReference>
<feature type="domain" description="T-SNARE coiled-coil homology" evidence="3">
    <location>
        <begin position="156"/>
        <end position="218"/>
    </location>
</feature>
<dbReference type="AlphaFoldDB" id="A0A0P1BMG8"/>
<dbReference type="Gene3D" id="1.20.5.110">
    <property type="match status" value="1"/>
</dbReference>
<evidence type="ECO:0000256" key="1">
    <source>
        <dbReference type="SAM" id="MobiDB-lite"/>
    </source>
</evidence>